<dbReference type="InterPro" id="IPR052169">
    <property type="entry name" value="CW_Biosynth-Accessory"/>
</dbReference>
<proteinExistence type="inferred from homology"/>
<dbReference type="InterPro" id="IPR029052">
    <property type="entry name" value="Metallo-depent_PP-like"/>
</dbReference>
<comment type="similarity">
    <text evidence="1">Belongs to the CapA family.</text>
</comment>
<accession>A0ABX8EGE3</accession>
<dbReference type="Gene3D" id="3.60.21.10">
    <property type="match status" value="1"/>
</dbReference>
<feature type="chain" id="PRO_5045816290" evidence="3">
    <location>
        <begin position="26"/>
        <end position="577"/>
    </location>
</feature>
<dbReference type="SUPFAM" id="SSF56300">
    <property type="entry name" value="Metallo-dependent phosphatases"/>
    <property type="match status" value="1"/>
</dbReference>
<dbReference type="InterPro" id="IPR019079">
    <property type="entry name" value="Capsule_synth_CapA"/>
</dbReference>
<feature type="signal peptide" evidence="3">
    <location>
        <begin position="1"/>
        <end position="25"/>
    </location>
</feature>
<reference evidence="5 6" key="1">
    <citation type="submission" date="2021-05" db="EMBL/GenBank/DDBJ databases">
        <title>Complete genome of Nocardioides aquaticus KCTC 9944T isolated from meromictic and hypersaline Ekho Lake, Antarctica.</title>
        <authorList>
            <person name="Hwang K."/>
            <person name="Kim K.M."/>
            <person name="Choe H."/>
        </authorList>
    </citation>
    <scope>NUCLEOTIDE SEQUENCE [LARGE SCALE GENOMIC DNA]</scope>
    <source>
        <strain evidence="5 6">KCTC 9944</strain>
    </source>
</reference>
<organism evidence="5 6">
    <name type="scientific">Nocardioides aquaticus</name>
    <dbReference type="NCBI Taxonomy" id="160826"/>
    <lineage>
        <taxon>Bacteria</taxon>
        <taxon>Bacillati</taxon>
        <taxon>Actinomycetota</taxon>
        <taxon>Actinomycetes</taxon>
        <taxon>Propionibacteriales</taxon>
        <taxon>Nocardioidaceae</taxon>
        <taxon>Nocardioides</taxon>
    </lineage>
</organism>
<evidence type="ECO:0000256" key="3">
    <source>
        <dbReference type="SAM" id="SignalP"/>
    </source>
</evidence>
<feature type="region of interest" description="Disordered" evidence="2">
    <location>
        <begin position="33"/>
        <end position="53"/>
    </location>
</feature>
<dbReference type="SMART" id="SM00854">
    <property type="entry name" value="PGA_cap"/>
    <property type="match status" value="1"/>
</dbReference>
<dbReference type="EMBL" id="CP075371">
    <property type="protein sequence ID" value="QVT79391.1"/>
    <property type="molecule type" value="Genomic_DNA"/>
</dbReference>
<name>A0ABX8EGE3_9ACTN</name>
<dbReference type="Proteomes" id="UP000679307">
    <property type="component" value="Chromosome"/>
</dbReference>
<dbReference type="Pfam" id="PF13539">
    <property type="entry name" value="Peptidase_M15_4"/>
    <property type="match status" value="1"/>
</dbReference>
<evidence type="ECO:0000259" key="4">
    <source>
        <dbReference type="SMART" id="SM00854"/>
    </source>
</evidence>
<evidence type="ECO:0000256" key="2">
    <source>
        <dbReference type="SAM" id="MobiDB-lite"/>
    </source>
</evidence>
<protein>
    <submittedName>
        <fullName evidence="5">Capsule biosynthesis protein CapA</fullName>
    </submittedName>
</protein>
<evidence type="ECO:0000313" key="6">
    <source>
        <dbReference type="Proteomes" id="UP000679307"/>
    </source>
</evidence>
<dbReference type="SUPFAM" id="SSF55166">
    <property type="entry name" value="Hedgehog/DD-peptidase"/>
    <property type="match status" value="1"/>
</dbReference>
<sequence>MATTCCTPRRTGFLGALLASLVLTAACSVDGTRTQAGPEADDGPRAGGGAGVGAAEAPGATLTLAFAGDVHFEQALGDLVQQPGSDLGPVSRVLGAADVAMVNLESALASRDTPTDKELEDPDQRYWFRSDPAALGVLARSGVDVVSLANNHGADHGRTGLQESLAVADERARPAVVGIGAGAAQAHAPYRVDVRGTGVAVLAADASPRESRDPVWAAGEGGPGIAAARSGDAGLLLDAVRRAARTDDVVAVYLHWGEEERQTPTAAQRGLAERLARAGADVVVGSHAHVLLGSGMLDDTYVGYGLGNFTWYHGRKSETGVLTLELRDGVVVGDRWSPARIPLEGGVPRPLAGRERDEAQVWWRDLRRGTGLAPTATATPVRLPAYRARVAPIGEALGRRMTGSSHDPATCPLPLDRLRVLSVPHVGFDGQPRTGRMVVRASLARDVVQVFERLYDARWPLRRMRLVDAFGGDDDRSMAADNSSGYNCREVAGSDTLSAHAFGRAIDVNPVENPYLTAGGVLPPAGARFADLDRTADAQPPAGVVHADDVVVRAFAEVGWEWGGDFSAPDYQHFYRP</sequence>
<keyword evidence="3" id="KW-0732">Signal</keyword>
<keyword evidence="6" id="KW-1185">Reference proteome</keyword>
<evidence type="ECO:0000256" key="1">
    <source>
        <dbReference type="ARBA" id="ARBA00005662"/>
    </source>
</evidence>
<dbReference type="InterPro" id="IPR039561">
    <property type="entry name" value="Peptidase_M15C"/>
</dbReference>
<dbReference type="PANTHER" id="PTHR33393">
    <property type="entry name" value="POLYGLUTAMINE SYNTHESIS ACCESSORY PROTEIN RV0574C-RELATED"/>
    <property type="match status" value="1"/>
</dbReference>
<dbReference type="RefSeq" id="WP_214058858.1">
    <property type="nucleotide sequence ID" value="NZ_CP075371.1"/>
</dbReference>
<dbReference type="InterPro" id="IPR009045">
    <property type="entry name" value="Zn_M74/Hedgehog-like"/>
</dbReference>
<dbReference type="PANTHER" id="PTHR33393:SF13">
    <property type="entry name" value="PGA BIOSYNTHESIS PROTEIN CAPA"/>
    <property type="match status" value="1"/>
</dbReference>
<gene>
    <name evidence="5" type="primary">capA</name>
    <name evidence="5" type="ORF">ENKNEFLB_01772</name>
</gene>
<dbReference type="CDD" id="cd07381">
    <property type="entry name" value="MPP_CapA"/>
    <property type="match status" value="1"/>
</dbReference>
<dbReference type="Pfam" id="PF09587">
    <property type="entry name" value="PGA_cap"/>
    <property type="match status" value="1"/>
</dbReference>
<evidence type="ECO:0000313" key="5">
    <source>
        <dbReference type="EMBL" id="QVT79391.1"/>
    </source>
</evidence>
<feature type="domain" description="Capsule synthesis protein CapA" evidence="4">
    <location>
        <begin position="63"/>
        <end position="313"/>
    </location>
</feature>
<dbReference type="Gene3D" id="3.30.1380.10">
    <property type="match status" value="1"/>
</dbReference>